<sequence length="282" mass="31930">MTFIVKVTTVQLLINHVVAWGKSEELELFTLQQKTITLITIATMWRPRSDIGNLQWRYVEFVRNDGNTEPIGVTLKVRQPKEIKPKASKLGALQDKTKCPVHTLWVFCQATLEGRKYLTQDHKLFLKGLQGDSETEWESVATGTIASWLKKIMDSAGIDTEKYTVHSIRAAASIKAVDLGMSFETVKDHANWSQNSSTFENYYYRPRDQHARGREITKKLFGDVTENRTTSGVGVEPTKIVIGTTDNSTVGETETTDVVDTHPWLPQWLYVPSLLSTSRKKI</sequence>
<reference evidence="2" key="1">
    <citation type="submission" date="2020-12" db="EMBL/GenBank/DDBJ databases">
        <title>Metabolic potential, ecology and presence of endohyphal bacteria is reflected in genomic diversity of Mucoromycotina.</title>
        <authorList>
            <person name="Muszewska A."/>
            <person name="Okrasinska A."/>
            <person name="Steczkiewicz K."/>
            <person name="Drgas O."/>
            <person name="Orlowska M."/>
            <person name="Perlinska-Lenart U."/>
            <person name="Aleksandrzak-Piekarczyk T."/>
            <person name="Szatraj K."/>
            <person name="Zielenkiewicz U."/>
            <person name="Pilsyk S."/>
            <person name="Malc E."/>
            <person name="Mieczkowski P."/>
            <person name="Kruszewska J.S."/>
            <person name="Biernat P."/>
            <person name="Pawlowska J."/>
        </authorList>
    </citation>
    <scope>NUCLEOTIDE SEQUENCE</scope>
    <source>
        <strain evidence="2">WA0000017839</strain>
    </source>
</reference>
<evidence type="ECO:0000256" key="1">
    <source>
        <dbReference type="ARBA" id="ARBA00023172"/>
    </source>
</evidence>
<keyword evidence="3" id="KW-1185">Reference proteome</keyword>
<dbReference type="Gene3D" id="1.10.443.10">
    <property type="entry name" value="Intergrase catalytic core"/>
    <property type="match status" value="1"/>
</dbReference>
<organism evidence="2 3">
    <name type="scientific">Mucor saturninus</name>
    <dbReference type="NCBI Taxonomy" id="64648"/>
    <lineage>
        <taxon>Eukaryota</taxon>
        <taxon>Fungi</taxon>
        <taxon>Fungi incertae sedis</taxon>
        <taxon>Mucoromycota</taxon>
        <taxon>Mucoromycotina</taxon>
        <taxon>Mucoromycetes</taxon>
        <taxon>Mucorales</taxon>
        <taxon>Mucorineae</taxon>
        <taxon>Mucoraceae</taxon>
        <taxon>Mucor</taxon>
    </lineage>
</organism>
<dbReference type="Proteomes" id="UP000603453">
    <property type="component" value="Unassembled WGS sequence"/>
</dbReference>
<dbReference type="GO" id="GO:0003677">
    <property type="term" value="F:DNA binding"/>
    <property type="evidence" value="ECO:0007669"/>
    <property type="project" value="InterPro"/>
</dbReference>
<accession>A0A8H7QEA9</accession>
<dbReference type="EMBL" id="JAEPRD010000661">
    <property type="protein sequence ID" value="KAG2190444.1"/>
    <property type="molecule type" value="Genomic_DNA"/>
</dbReference>
<dbReference type="GO" id="GO:0006310">
    <property type="term" value="P:DNA recombination"/>
    <property type="evidence" value="ECO:0007669"/>
    <property type="project" value="UniProtKB-KW"/>
</dbReference>
<proteinExistence type="predicted"/>
<dbReference type="OrthoDB" id="2221171at2759"/>
<protein>
    <recommendedName>
        <fullName evidence="4">Tyr recombinase domain-containing protein</fullName>
    </recommendedName>
</protein>
<evidence type="ECO:0000313" key="3">
    <source>
        <dbReference type="Proteomes" id="UP000603453"/>
    </source>
</evidence>
<dbReference type="InterPro" id="IPR013762">
    <property type="entry name" value="Integrase-like_cat_sf"/>
</dbReference>
<comment type="caution">
    <text evidence="2">The sequence shown here is derived from an EMBL/GenBank/DDBJ whole genome shotgun (WGS) entry which is preliminary data.</text>
</comment>
<dbReference type="AlphaFoldDB" id="A0A8H7QEA9"/>
<dbReference type="SUPFAM" id="SSF56349">
    <property type="entry name" value="DNA breaking-rejoining enzymes"/>
    <property type="match status" value="1"/>
</dbReference>
<dbReference type="InterPro" id="IPR011010">
    <property type="entry name" value="DNA_brk_join_enz"/>
</dbReference>
<gene>
    <name evidence="2" type="ORF">INT47_012375</name>
</gene>
<evidence type="ECO:0008006" key="4">
    <source>
        <dbReference type="Google" id="ProtNLM"/>
    </source>
</evidence>
<evidence type="ECO:0000313" key="2">
    <source>
        <dbReference type="EMBL" id="KAG2190444.1"/>
    </source>
</evidence>
<keyword evidence="1" id="KW-0233">DNA recombination</keyword>
<name>A0A8H7QEA9_9FUNG</name>
<dbReference type="GO" id="GO:0015074">
    <property type="term" value="P:DNA integration"/>
    <property type="evidence" value="ECO:0007669"/>
    <property type="project" value="InterPro"/>
</dbReference>